<reference evidence="1 2" key="1">
    <citation type="journal article" date="2020" name="IScience">
        <title>Genome Sequencing of the Endangered Kingdonia uniflora (Circaeasteraceae, Ranunculales) Reveals Potential Mechanisms of Evolutionary Specialization.</title>
        <authorList>
            <person name="Sun Y."/>
            <person name="Deng T."/>
            <person name="Zhang A."/>
            <person name="Moore M.J."/>
            <person name="Landis J.B."/>
            <person name="Lin N."/>
            <person name="Zhang H."/>
            <person name="Zhang X."/>
            <person name="Huang J."/>
            <person name="Zhang X."/>
            <person name="Sun H."/>
            <person name="Wang H."/>
        </authorList>
    </citation>
    <scope>NUCLEOTIDE SEQUENCE [LARGE SCALE GENOMIC DNA]</scope>
    <source>
        <strain evidence="1">TB1705</strain>
        <tissue evidence="1">Leaf</tissue>
    </source>
</reference>
<dbReference type="InterPro" id="IPR008480">
    <property type="entry name" value="DUF761_pln"/>
</dbReference>
<sequence length="203" mass="24120">MEVHSPAKSVIAKRLWNILRITFFMIRKGLISKRKMMMDMSLMMKKGKVMRKTLGNLMFHHHSKHATRGEFGKNDYEFSCSNSPNPIFFHPTSKRRHHYFSCIKPHEPEEPKYIVSQEYSYNFQFSTDLAPEEKLTSPLKSPFSVRVSNYSEVDENDGNNREVDNDAEEFIRRFYEQLRVQSRMQLLEYQEMQYQEMLARGSG</sequence>
<dbReference type="PANTHER" id="PTHR33265:SF6">
    <property type="entry name" value="OS01G0930500 PROTEIN"/>
    <property type="match status" value="1"/>
</dbReference>
<name>A0A7J7KUK6_9MAGN</name>
<comment type="caution">
    <text evidence="1">The sequence shown here is derived from an EMBL/GenBank/DDBJ whole genome shotgun (WGS) entry which is preliminary data.</text>
</comment>
<organism evidence="1 2">
    <name type="scientific">Kingdonia uniflora</name>
    <dbReference type="NCBI Taxonomy" id="39325"/>
    <lineage>
        <taxon>Eukaryota</taxon>
        <taxon>Viridiplantae</taxon>
        <taxon>Streptophyta</taxon>
        <taxon>Embryophyta</taxon>
        <taxon>Tracheophyta</taxon>
        <taxon>Spermatophyta</taxon>
        <taxon>Magnoliopsida</taxon>
        <taxon>Ranunculales</taxon>
        <taxon>Circaeasteraceae</taxon>
        <taxon>Kingdonia</taxon>
    </lineage>
</organism>
<evidence type="ECO:0000313" key="2">
    <source>
        <dbReference type="Proteomes" id="UP000541444"/>
    </source>
</evidence>
<proteinExistence type="predicted"/>
<dbReference type="PANTHER" id="PTHR33265">
    <property type="entry name" value="AVR9/CF-9 RAPIDLY ELICITED PROTEIN-RELATED"/>
    <property type="match status" value="1"/>
</dbReference>
<protein>
    <recommendedName>
        <fullName evidence="3">DUF761 domain-containing protein</fullName>
    </recommendedName>
</protein>
<dbReference type="Pfam" id="PF05553">
    <property type="entry name" value="DUF761"/>
    <property type="match status" value="1"/>
</dbReference>
<dbReference type="OrthoDB" id="1512693at2759"/>
<dbReference type="Proteomes" id="UP000541444">
    <property type="component" value="Unassembled WGS sequence"/>
</dbReference>
<dbReference type="AlphaFoldDB" id="A0A7J7KUK6"/>
<gene>
    <name evidence="1" type="ORF">GIB67_038327</name>
</gene>
<accession>A0A7J7KUK6</accession>
<evidence type="ECO:0000313" key="1">
    <source>
        <dbReference type="EMBL" id="KAF6134036.1"/>
    </source>
</evidence>
<keyword evidence="2" id="KW-1185">Reference proteome</keyword>
<dbReference type="EMBL" id="JACGCM010002893">
    <property type="protein sequence ID" value="KAF6134036.1"/>
    <property type="molecule type" value="Genomic_DNA"/>
</dbReference>
<evidence type="ECO:0008006" key="3">
    <source>
        <dbReference type="Google" id="ProtNLM"/>
    </source>
</evidence>